<dbReference type="OrthoDB" id="4432909at2759"/>
<dbReference type="EMBL" id="CAJVOS010000093">
    <property type="protein sequence ID" value="CAG8280635.1"/>
    <property type="molecule type" value="Genomic_DNA"/>
</dbReference>
<dbReference type="Proteomes" id="UP001153618">
    <property type="component" value="Unassembled WGS sequence"/>
</dbReference>
<dbReference type="AlphaFoldDB" id="A0A9W4IDK8"/>
<evidence type="ECO:0000313" key="1">
    <source>
        <dbReference type="EMBL" id="CAG8280635.1"/>
    </source>
</evidence>
<evidence type="ECO:0000313" key="2">
    <source>
        <dbReference type="Proteomes" id="UP001153618"/>
    </source>
</evidence>
<proteinExistence type="predicted"/>
<sequence length="438" mass="49560">MKPGPLDMGYARPLEFTLSVVVKTKPSPLDFQFAADTLVSQWPVLNLRMNASKTKFLDPKDPGDLADVWKGKEIPQNLGDILYLSAKTEFSQLIDSEVLDKALDFGYGFGNVWKQRVFTVRTLFLKDSCIIGFRFLHPLCDANGAHEIIQAYCALLRGERITHVLHARPSLSLKSEVLEKCAEMIESHQVADLHRQSMHRNWSAGIGALGKQITRNICCPSARRVSKSLLVPQGQMLQWMKEAESQDAKVTEHDLLMAFIYKSSLHPPTPHSFGVAIDISNKLQSEANLYNPWYMMPLPDPMPSREYSSPSMIRMAMDIRHTIEEGQQPECIGEVVEQHRDARKSPMIPKSYGSRAAQPRIASWKSLPLFDINIQGENPLFVQGSVDYCGLLRETRTHLDDLLVTWKARDVDGYEGGYWIHGRLPESLWRHMADALSC</sequence>
<name>A0A9W4IDK8_PENOL</name>
<reference evidence="1" key="1">
    <citation type="submission" date="2021-07" db="EMBL/GenBank/DDBJ databases">
        <authorList>
            <person name="Branca A.L. A."/>
        </authorList>
    </citation>
    <scope>NUCLEOTIDE SEQUENCE</scope>
</reference>
<dbReference type="Gene3D" id="3.30.559.10">
    <property type="entry name" value="Chloramphenicol acetyltransferase-like domain"/>
    <property type="match status" value="2"/>
</dbReference>
<gene>
    <name evidence="1" type="ORF">POLS_LOCUS9463</name>
</gene>
<keyword evidence="2" id="KW-1185">Reference proteome</keyword>
<protein>
    <submittedName>
        <fullName evidence="1">Uncharacterized protein</fullName>
    </submittedName>
</protein>
<accession>A0A9W4IDK8</accession>
<comment type="caution">
    <text evidence="1">The sequence shown here is derived from an EMBL/GenBank/DDBJ whole genome shotgun (WGS) entry which is preliminary data.</text>
</comment>
<dbReference type="InterPro" id="IPR023213">
    <property type="entry name" value="CAT-like_dom_sf"/>
</dbReference>
<organism evidence="1 2">
    <name type="scientific">Penicillium olsonii</name>
    <dbReference type="NCBI Taxonomy" id="99116"/>
    <lineage>
        <taxon>Eukaryota</taxon>
        <taxon>Fungi</taxon>
        <taxon>Dikarya</taxon>
        <taxon>Ascomycota</taxon>
        <taxon>Pezizomycotina</taxon>
        <taxon>Eurotiomycetes</taxon>
        <taxon>Eurotiomycetidae</taxon>
        <taxon>Eurotiales</taxon>
        <taxon>Aspergillaceae</taxon>
        <taxon>Penicillium</taxon>
    </lineage>
</organism>